<dbReference type="OrthoDB" id="117186at2"/>
<keyword evidence="1" id="KW-0732">Signal</keyword>
<comment type="caution">
    <text evidence="2">The sequence shown here is derived from an EMBL/GenBank/DDBJ whole genome shotgun (WGS) entry which is preliminary data.</text>
</comment>
<keyword evidence="3" id="KW-1185">Reference proteome</keyword>
<proteinExistence type="predicted"/>
<dbReference type="Proteomes" id="UP000256779">
    <property type="component" value="Unassembled WGS sequence"/>
</dbReference>
<organism evidence="2 3">
    <name type="scientific">Marinoscillum furvescens DSM 4134</name>
    <dbReference type="NCBI Taxonomy" id="1122208"/>
    <lineage>
        <taxon>Bacteria</taxon>
        <taxon>Pseudomonadati</taxon>
        <taxon>Bacteroidota</taxon>
        <taxon>Cytophagia</taxon>
        <taxon>Cytophagales</taxon>
        <taxon>Reichenbachiellaceae</taxon>
        <taxon>Marinoscillum</taxon>
    </lineage>
</organism>
<feature type="signal peptide" evidence="1">
    <location>
        <begin position="1"/>
        <end position="21"/>
    </location>
</feature>
<reference evidence="2 3" key="1">
    <citation type="submission" date="2018-07" db="EMBL/GenBank/DDBJ databases">
        <title>Genomic Encyclopedia of Type Strains, Phase IV (KMG-IV): sequencing the most valuable type-strain genomes for metagenomic binning, comparative biology and taxonomic classification.</title>
        <authorList>
            <person name="Goeker M."/>
        </authorList>
    </citation>
    <scope>NUCLEOTIDE SEQUENCE [LARGE SCALE GENOMIC DNA]</scope>
    <source>
        <strain evidence="2 3">DSM 4134</strain>
    </source>
</reference>
<name>A0A3D9L5T2_MARFU</name>
<sequence length="162" mass="18184">MIRLFVFTCLVALSLSGKAQSEDEAILKPIRNLFEAMTLCDSTLAASCFTADAMLHGVKTNENGQASLKSFPASKFISIIGKPKAEKWHEPIWDIQIQQDDQLASVWVEYAFYLGNTFSHCGVDSFQLIQTANGWKIFALADTRRTEDCEVPQAIRKRYEAN</sequence>
<dbReference type="InterPro" id="IPR039437">
    <property type="entry name" value="FrzH/put_lumazine-bd"/>
</dbReference>
<dbReference type="AlphaFoldDB" id="A0A3D9L5T2"/>
<dbReference type="InterPro" id="IPR032710">
    <property type="entry name" value="NTF2-like_dom_sf"/>
</dbReference>
<evidence type="ECO:0000256" key="1">
    <source>
        <dbReference type="SAM" id="SignalP"/>
    </source>
</evidence>
<protein>
    <submittedName>
        <fullName evidence="2">Putative lumazine-binding protein</fullName>
    </submittedName>
</protein>
<dbReference type="EMBL" id="QREG01000004">
    <property type="protein sequence ID" value="REE01046.1"/>
    <property type="molecule type" value="Genomic_DNA"/>
</dbReference>
<dbReference type="RefSeq" id="WP_115867136.1">
    <property type="nucleotide sequence ID" value="NZ_QREG01000004.1"/>
</dbReference>
<gene>
    <name evidence="2" type="ORF">C7460_10465</name>
</gene>
<dbReference type="SUPFAM" id="SSF54427">
    <property type="entry name" value="NTF2-like"/>
    <property type="match status" value="1"/>
</dbReference>
<feature type="chain" id="PRO_5017618659" evidence="1">
    <location>
        <begin position="22"/>
        <end position="162"/>
    </location>
</feature>
<evidence type="ECO:0000313" key="3">
    <source>
        <dbReference type="Proteomes" id="UP000256779"/>
    </source>
</evidence>
<evidence type="ECO:0000313" key="2">
    <source>
        <dbReference type="EMBL" id="REE01046.1"/>
    </source>
</evidence>
<dbReference type="Gene3D" id="3.10.450.50">
    <property type="match status" value="1"/>
</dbReference>
<dbReference type="Pfam" id="PF12893">
    <property type="entry name" value="Lumazine_bd_2"/>
    <property type="match status" value="1"/>
</dbReference>
<accession>A0A3D9L5T2</accession>